<comment type="pathway">
    <text evidence="5">Carbohydrate biosynthesis; dTDP-L-rhamnose biosynthesis.</text>
</comment>
<comment type="catalytic activity">
    <reaction evidence="1 5">
        <text>dTDP-4-dehydro-6-deoxy-alpha-D-glucose = dTDP-4-dehydro-beta-L-rhamnose</text>
        <dbReference type="Rhea" id="RHEA:16969"/>
        <dbReference type="ChEBI" id="CHEBI:57649"/>
        <dbReference type="ChEBI" id="CHEBI:62830"/>
        <dbReference type="EC" id="5.1.3.13"/>
    </reaction>
</comment>
<dbReference type="RefSeq" id="WP_382389054.1">
    <property type="nucleotide sequence ID" value="NZ_JBHLWI010000056.1"/>
</dbReference>
<evidence type="ECO:0000256" key="5">
    <source>
        <dbReference type="RuleBase" id="RU364069"/>
    </source>
</evidence>
<evidence type="ECO:0000313" key="6">
    <source>
        <dbReference type="EMBL" id="MFC0264496.1"/>
    </source>
</evidence>
<keyword evidence="5 6" id="KW-0413">Isomerase</keyword>
<dbReference type="NCBIfam" id="TIGR01221">
    <property type="entry name" value="rmlC"/>
    <property type="match status" value="1"/>
</dbReference>
<dbReference type="CDD" id="cd00438">
    <property type="entry name" value="cupin_RmlC"/>
    <property type="match status" value="1"/>
</dbReference>
<protein>
    <recommendedName>
        <fullName evidence="4 5">dTDP-4-dehydrorhamnose 3,5-epimerase</fullName>
        <ecNumber evidence="3 5">5.1.3.13</ecNumber>
    </recommendedName>
    <alternativeName>
        <fullName evidence="5">Thymidine diphospho-4-keto-rhamnose 3,5-epimerase</fullName>
    </alternativeName>
</protein>
<comment type="function">
    <text evidence="2 5">Catalyzes the epimerization of the C3' and C5'positions of dTDP-6-deoxy-D-xylo-4-hexulose, forming dTDP-6-deoxy-L-lyxo-4-hexulose.</text>
</comment>
<organism evidence="6 7">
    <name type="scientific">Fontibacter flavus</name>
    <dbReference type="NCBI Taxonomy" id="654838"/>
    <lineage>
        <taxon>Bacteria</taxon>
        <taxon>Pseudomonadati</taxon>
        <taxon>Bacteroidota</taxon>
        <taxon>Cytophagia</taxon>
        <taxon>Cytophagales</taxon>
        <taxon>Cyclobacteriaceae</taxon>
        <taxon>Fontibacter</taxon>
    </lineage>
</organism>
<dbReference type="GO" id="GO:0008830">
    <property type="term" value="F:dTDP-4-dehydrorhamnose 3,5-epimerase activity"/>
    <property type="evidence" value="ECO:0007669"/>
    <property type="project" value="UniProtKB-EC"/>
</dbReference>
<accession>A0ABV6FXM3</accession>
<dbReference type="PANTHER" id="PTHR21047:SF2">
    <property type="entry name" value="THYMIDINE DIPHOSPHO-4-KETO-RHAMNOSE 3,5-EPIMERASE"/>
    <property type="match status" value="1"/>
</dbReference>
<reference evidence="6 7" key="1">
    <citation type="submission" date="2024-09" db="EMBL/GenBank/DDBJ databases">
        <authorList>
            <person name="Sun Q."/>
            <person name="Mori K."/>
        </authorList>
    </citation>
    <scope>NUCLEOTIDE SEQUENCE [LARGE SCALE GENOMIC DNA]</scope>
    <source>
        <strain evidence="6 7">CCM 7650</strain>
    </source>
</reference>
<evidence type="ECO:0000256" key="4">
    <source>
        <dbReference type="ARBA" id="ARBA00019595"/>
    </source>
</evidence>
<evidence type="ECO:0000256" key="1">
    <source>
        <dbReference type="ARBA" id="ARBA00001298"/>
    </source>
</evidence>
<dbReference type="EC" id="5.1.3.13" evidence="3 5"/>
<dbReference type="InterPro" id="IPR000888">
    <property type="entry name" value="RmlC-like"/>
</dbReference>
<name>A0ABV6FXM3_9BACT</name>
<dbReference type="InterPro" id="IPR014710">
    <property type="entry name" value="RmlC-like_jellyroll"/>
</dbReference>
<comment type="caution">
    <text evidence="6">The sequence shown here is derived from an EMBL/GenBank/DDBJ whole genome shotgun (WGS) entry which is preliminary data.</text>
</comment>
<dbReference type="InterPro" id="IPR011051">
    <property type="entry name" value="RmlC_Cupin_sf"/>
</dbReference>
<comment type="similarity">
    <text evidence="5">Belongs to the dTDP-4-dehydrorhamnose 3,5-epimerase family.</text>
</comment>
<dbReference type="SUPFAM" id="SSF51182">
    <property type="entry name" value="RmlC-like cupins"/>
    <property type="match status" value="1"/>
</dbReference>
<comment type="subunit">
    <text evidence="5">Homodimer.</text>
</comment>
<dbReference type="Gene3D" id="2.60.120.10">
    <property type="entry name" value="Jelly Rolls"/>
    <property type="match status" value="1"/>
</dbReference>
<evidence type="ECO:0000256" key="2">
    <source>
        <dbReference type="ARBA" id="ARBA00001997"/>
    </source>
</evidence>
<dbReference type="Proteomes" id="UP001589797">
    <property type="component" value="Unassembled WGS sequence"/>
</dbReference>
<dbReference type="Pfam" id="PF00908">
    <property type="entry name" value="dTDP_sugar_isom"/>
    <property type="match status" value="1"/>
</dbReference>
<evidence type="ECO:0000256" key="3">
    <source>
        <dbReference type="ARBA" id="ARBA00012098"/>
    </source>
</evidence>
<sequence>MKIKQTPLQGVLEIYPKVWEDSRGYFFESYREDMLKEAGINELWVQENQSFSNTGTLRGLHFQQGKYAQAKLVRVITGRVLDVAVDLRKNSPTYGKSYMVELNAKQHNMLYIPKGFAHGFSVLEPAVFSYKCSNYYHKESEGGIIWNDVDLNIDWQINDPLISERDNLWPTLREFTIESEGGL</sequence>
<keyword evidence="7" id="KW-1185">Reference proteome</keyword>
<dbReference type="EMBL" id="JBHLWI010000056">
    <property type="protein sequence ID" value="MFC0264496.1"/>
    <property type="molecule type" value="Genomic_DNA"/>
</dbReference>
<dbReference type="PANTHER" id="PTHR21047">
    <property type="entry name" value="DTDP-6-DEOXY-D-GLUCOSE-3,5 EPIMERASE"/>
    <property type="match status" value="1"/>
</dbReference>
<gene>
    <name evidence="6" type="primary">rfbC</name>
    <name evidence="6" type="ORF">ACFFIP_17545</name>
</gene>
<proteinExistence type="inferred from homology"/>
<evidence type="ECO:0000313" key="7">
    <source>
        <dbReference type="Proteomes" id="UP001589797"/>
    </source>
</evidence>